<organism evidence="1 2">
    <name type="scientific">Clonorchis sinensis</name>
    <name type="common">Chinese liver fluke</name>
    <dbReference type="NCBI Taxonomy" id="79923"/>
    <lineage>
        <taxon>Eukaryota</taxon>
        <taxon>Metazoa</taxon>
        <taxon>Spiralia</taxon>
        <taxon>Lophotrochozoa</taxon>
        <taxon>Platyhelminthes</taxon>
        <taxon>Trematoda</taxon>
        <taxon>Digenea</taxon>
        <taxon>Opisthorchiida</taxon>
        <taxon>Opisthorchiata</taxon>
        <taxon>Opisthorchiidae</taxon>
        <taxon>Clonorchis</taxon>
    </lineage>
</organism>
<gene>
    <name evidence="1" type="ORF">CLF_107753</name>
</gene>
<dbReference type="Proteomes" id="UP000008909">
    <property type="component" value="Unassembled WGS sequence"/>
</dbReference>
<evidence type="ECO:0000313" key="1">
    <source>
        <dbReference type="EMBL" id="GAA52293.1"/>
    </source>
</evidence>
<dbReference type="AlphaFoldDB" id="G7YH60"/>
<dbReference type="EMBL" id="DF143269">
    <property type="protein sequence ID" value="GAA52293.1"/>
    <property type="molecule type" value="Genomic_DNA"/>
</dbReference>
<keyword evidence="2" id="KW-1185">Reference proteome</keyword>
<protein>
    <submittedName>
        <fullName evidence="1">Uncharacterized protein</fullName>
    </submittedName>
</protein>
<reference key="2">
    <citation type="submission" date="2011-10" db="EMBL/GenBank/DDBJ databases">
        <title>The genome and transcriptome sequence of Clonorchis sinensis provide insights into the carcinogenic liver fluke.</title>
        <authorList>
            <person name="Wang X."/>
            <person name="Huang Y."/>
            <person name="Chen W."/>
            <person name="Liu H."/>
            <person name="Guo L."/>
            <person name="Chen Y."/>
            <person name="Luo F."/>
            <person name="Zhou W."/>
            <person name="Sun J."/>
            <person name="Mao Q."/>
            <person name="Liang P."/>
            <person name="Zhou C."/>
            <person name="Tian Y."/>
            <person name="Men J."/>
            <person name="Lv X."/>
            <person name="Huang L."/>
            <person name="Zhou J."/>
            <person name="Hu Y."/>
            <person name="Li R."/>
            <person name="Zhang F."/>
            <person name="Lei H."/>
            <person name="Li X."/>
            <person name="Hu X."/>
            <person name="Liang C."/>
            <person name="Xu J."/>
            <person name="Wu Z."/>
            <person name="Yu X."/>
        </authorList>
    </citation>
    <scope>NUCLEOTIDE SEQUENCE</scope>
    <source>
        <strain>Henan</strain>
    </source>
</reference>
<accession>G7YH60</accession>
<name>G7YH60_CLOSI</name>
<reference evidence="1" key="1">
    <citation type="journal article" date="2011" name="Genome Biol.">
        <title>The draft genome of the carcinogenic human liver fluke Clonorchis sinensis.</title>
        <authorList>
            <person name="Wang X."/>
            <person name="Chen W."/>
            <person name="Huang Y."/>
            <person name="Sun J."/>
            <person name="Men J."/>
            <person name="Liu H."/>
            <person name="Luo F."/>
            <person name="Guo L."/>
            <person name="Lv X."/>
            <person name="Deng C."/>
            <person name="Zhou C."/>
            <person name="Fan Y."/>
            <person name="Li X."/>
            <person name="Huang L."/>
            <person name="Hu Y."/>
            <person name="Liang C."/>
            <person name="Hu X."/>
            <person name="Xu J."/>
            <person name="Yu X."/>
        </authorList>
    </citation>
    <scope>NUCLEOTIDE SEQUENCE [LARGE SCALE GENOMIC DNA]</scope>
    <source>
        <strain evidence="1">Henan</strain>
    </source>
</reference>
<proteinExistence type="predicted"/>
<sequence length="278" mass="31545">MTGPEPYWKSGNQASIKQVNRIESYAVKAIGLMPQDHWLRGACRVPTLGNDSYNAATPAGASRNPETTTTTINNNEEVVYSQSSFRQYNGLTQTHWVRNGGTFVLEKNQTLNAIHSAVAADETTWGRSIHHAVNQYVKWSYRTNNHHDNSQAALCQSAVTMVIKSISRIVMTDRGPRSSALVPEKDSPTNNTTALLQQAIGCCYGRKAYPTQDWPEIQDACRSDIKIRSDWSKVWTQRPIMTQYWPNADCQWCIQNASEFPESYYRLRYTYEALYKCS</sequence>
<evidence type="ECO:0000313" key="2">
    <source>
        <dbReference type="Proteomes" id="UP000008909"/>
    </source>
</evidence>